<proteinExistence type="predicted"/>
<protein>
    <submittedName>
        <fullName evidence="2">CCR4-NOT transcription complex subunit 3</fullName>
    </submittedName>
</protein>
<reference evidence="2 3" key="1">
    <citation type="journal article" date="2018" name="Mol. Plant">
        <title>The genome of Artemisia annua provides insight into the evolution of Asteraceae family and artemisinin biosynthesis.</title>
        <authorList>
            <person name="Shen Q."/>
            <person name="Zhang L."/>
            <person name="Liao Z."/>
            <person name="Wang S."/>
            <person name="Yan T."/>
            <person name="Shi P."/>
            <person name="Liu M."/>
            <person name="Fu X."/>
            <person name="Pan Q."/>
            <person name="Wang Y."/>
            <person name="Lv Z."/>
            <person name="Lu X."/>
            <person name="Zhang F."/>
            <person name="Jiang W."/>
            <person name="Ma Y."/>
            <person name="Chen M."/>
            <person name="Hao X."/>
            <person name="Li L."/>
            <person name="Tang Y."/>
            <person name="Lv G."/>
            <person name="Zhou Y."/>
            <person name="Sun X."/>
            <person name="Brodelius P.E."/>
            <person name="Rose J.K.C."/>
            <person name="Tang K."/>
        </authorList>
    </citation>
    <scope>NUCLEOTIDE SEQUENCE [LARGE SCALE GENOMIC DNA]</scope>
    <source>
        <strain evidence="3">cv. Huhao1</strain>
        <tissue evidence="2">Leaf</tissue>
    </source>
</reference>
<dbReference type="EMBL" id="PKPP01001656">
    <property type="protein sequence ID" value="PWA80911.1"/>
    <property type="molecule type" value="Genomic_DNA"/>
</dbReference>
<evidence type="ECO:0000313" key="3">
    <source>
        <dbReference type="Proteomes" id="UP000245207"/>
    </source>
</evidence>
<dbReference type="Pfam" id="PF04065">
    <property type="entry name" value="Not3"/>
    <property type="match status" value="1"/>
</dbReference>
<dbReference type="AlphaFoldDB" id="A0A2U1P565"/>
<name>A0A2U1P565_ARTAN</name>
<dbReference type="STRING" id="35608.A0A2U1P565"/>
<dbReference type="InterPro" id="IPR007207">
    <property type="entry name" value="Not_N"/>
</dbReference>
<feature type="domain" description="CCR4-Not complex component Not N-terminal" evidence="1">
    <location>
        <begin position="43"/>
        <end position="94"/>
    </location>
</feature>
<dbReference type="GO" id="GO:0006355">
    <property type="term" value="P:regulation of DNA-templated transcription"/>
    <property type="evidence" value="ECO:0007669"/>
    <property type="project" value="InterPro"/>
</dbReference>
<evidence type="ECO:0000259" key="1">
    <source>
        <dbReference type="Pfam" id="PF04065"/>
    </source>
</evidence>
<accession>A0A2U1P565</accession>
<organism evidence="2 3">
    <name type="scientific">Artemisia annua</name>
    <name type="common">Sweet wormwood</name>
    <dbReference type="NCBI Taxonomy" id="35608"/>
    <lineage>
        <taxon>Eukaryota</taxon>
        <taxon>Viridiplantae</taxon>
        <taxon>Streptophyta</taxon>
        <taxon>Embryophyta</taxon>
        <taxon>Tracheophyta</taxon>
        <taxon>Spermatophyta</taxon>
        <taxon>Magnoliopsida</taxon>
        <taxon>eudicotyledons</taxon>
        <taxon>Gunneridae</taxon>
        <taxon>Pentapetalae</taxon>
        <taxon>asterids</taxon>
        <taxon>campanulids</taxon>
        <taxon>Asterales</taxon>
        <taxon>Asteraceae</taxon>
        <taxon>Asteroideae</taxon>
        <taxon>Anthemideae</taxon>
        <taxon>Artemisiinae</taxon>
        <taxon>Artemisia</taxon>
    </lineage>
</organism>
<gene>
    <name evidence="2" type="ORF">CTI12_AA127860</name>
</gene>
<dbReference type="GO" id="GO:0005634">
    <property type="term" value="C:nucleus"/>
    <property type="evidence" value="ECO:0007669"/>
    <property type="project" value="InterPro"/>
</dbReference>
<sequence length="150" mass="17666">MATYCYWELDWQVPKYGAKVYFKPFEHLLAIEYYRTTFGFGEDNYEFLQYVANASEKEKYKAILKKDITKLHTYKDQIKTWLQSTKMKDKKHLSLTIITSCIMRTSGVTPKEAVYFGDSGALPEIQLLYVDVRLKHNSIMAVCFYRLAQL</sequence>
<dbReference type="OrthoDB" id="293823at2759"/>
<keyword evidence="3" id="KW-1185">Reference proteome</keyword>
<comment type="caution">
    <text evidence="2">The sequence shown here is derived from an EMBL/GenBank/DDBJ whole genome shotgun (WGS) entry which is preliminary data.</text>
</comment>
<dbReference type="Proteomes" id="UP000245207">
    <property type="component" value="Unassembled WGS sequence"/>
</dbReference>
<evidence type="ECO:0000313" key="2">
    <source>
        <dbReference type="EMBL" id="PWA80911.1"/>
    </source>
</evidence>